<name>A0A310SBI3_9HYME</name>
<dbReference type="Proteomes" id="UP000250275">
    <property type="component" value="Unassembled WGS sequence"/>
</dbReference>
<protein>
    <submittedName>
        <fullName evidence="1">Uncharacterized protein</fullName>
    </submittedName>
</protein>
<sequence>MHHVRYSVRNCPIVLIIACGNLRCGQEDKRIKMLENKETLFDLTVAELKSLLRGSNDVYTTSLAIL</sequence>
<keyword evidence="2" id="KW-1185">Reference proteome</keyword>
<evidence type="ECO:0000313" key="1">
    <source>
        <dbReference type="EMBL" id="OAD46896.1"/>
    </source>
</evidence>
<reference evidence="1 2" key="1">
    <citation type="submission" date="2015-07" db="EMBL/GenBank/DDBJ databases">
        <title>The genome of Eufriesea mexicana.</title>
        <authorList>
            <person name="Pan H."/>
            <person name="Kapheim K."/>
        </authorList>
    </citation>
    <scope>NUCLEOTIDE SEQUENCE [LARGE SCALE GENOMIC DNA]</scope>
    <source>
        <strain evidence="1">0111107269</strain>
        <tissue evidence="1">Whole body</tissue>
    </source>
</reference>
<gene>
    <name evidence="1" type="ORF">WN48_09775</name>
</gene>
<dbReference type="AlphaFoldDB" id="A0A310SBI3"/>
<evidence type="ECO:0000313" key="2">
    <source>
        <dbReference type="Proteomes" id="UP000250275"/>
    </source>
</evidence>
<dbReference type="EMBL" id="KQ827646">
    <property type="protein sequence ID" value="OAD46896.1"/>
    <property type="molecule type" value="Genomic_DNA"/>
</dbReference>
<organism evidence="1 2">
    <name type="scientific">Eufriesea mexicana</name>
    <dbReference type="NCBI Taxonomy" id="516756"/>
    <lineage>
        <taxon>Eukaryota</taxon>
        <taxon>Metazoa</taxon>
        <taxon>Ecdysozoa</taxon>
        <taxon>Arthropoda</taxon>
        <taxon>Hexapoda</taxon>
        <taxon>Insecta</taxon>
        <taxon>Pterygota</taxon>
        <taxon>Neoptera</taxon>
        <taxon>Endopterygota</taxon>
        <taxon>Hymenoptera</taxon>
        <taxon>Apocrita</taxon>
        <taxon>Aculeata</taxon>
        <taxon>Apoidea</taxon>
        <taxon>Anthophila</taxon>
        <taxon>Apidae</taxon>
        <taxon>Eufriesea</taxon>
    </lineage>
</organism>
<proteinExistence type="predicted"/>
<accession>A0A310SBI3</accession>